<dbReference type="PANTHER" id="PTHR42085:SF8">
    <property type="entry name" value="F-BOX DOMAIN-CONTAINING PROTEIN"/>
    <property type="match status" value="1"/>
</dbReference>
<dbReference type="PANTHER" id="PTHR42085">
    <property type="entry name" value="F-BOX DOMAIN-CONTAINING PROTEIN"/>
    <property type="match status" value="1"/>
</dbReference>
<dbReference type="AlphaFoldDB" id="A0A6A6Y117"/>
<reference evidence="1 3" key="1">
    <citation type="journal article" date="2020" name="Stud. Mycol.">
        <title>101 Dothideomycetes genomes: a test case for predicting lifestyles and emergence of pathogens.</title>
        <authorList>
            <person name="Haridas S."/>
            <person name="Albert R."/>
            <person name="Binder M."/>
            <person name="Bloem J."/>
            <person name="Labutti K."/>
            <person name="Salamov A."/>
            <person name="Andreopoulos B."/>
            <person name="Baker S."/>
            <person name="Barry K."/>
            <person name="Bills G."/>
            <person name="Bluhm B."/>
            <person name="Cannon C."/>
            <person name="Castanera R."/>
            <person name="Culley D."/>
            <person name="Daum C."/>
            <person name="Ezra D."/>
            <person name="Gonzalez J."/>
            <person name="Henrissat B."/>
            <person name="Kuo A."/>
            <person name="Liang C."/>
            <person name="Lipzen A."/>
            <person name="Lutzoni F."/>
            <person name="Magnuson J."/>
            <person name="Mondo S."/>
            <person name="Nolan M."/>
            <person name="Ohm R."/>
            <person name="Pangilinan J."/>
            <person name="Park H.-J."/>
            <person name="Ramirez L."/>
            <person name="Alfaro M."/>
            <person name="Sun H."/>
            <person name="Tritt A."/>
            <person name="Yoshinaga Y."/>
            <person name="Zwiers L.-H."/>
            <person name="Turgeon B."/>
            <person name="Goodwin S."/>
            <person name="Spatafora J."/>
            <person name="Crous P."/>
            <person name="Grigoriev I."/>
        </authorList>
    </citation>
    <scope>NUCLEOTIDE SEQUENCE</scope>
    <source>
        <strain evidence="1 3">CBS 304.34</strain>
    </source>
</reference>
<dbReference type="InterPro" id="IPR038883">
    <property type="entry name" value="AN11006-like"/>
</dbReference>
<sequence length="287" mass="31869">MDQTTPKKEGSLSLEASNVHQICAQSICESSSEVGHSTATEGSGFFSLPGELRNMIYKHVLIRPASQTSADKDNGIAEGGTIRAYSGRDWGDQKAPPLSFLYVNKQIHEEAMGVLGTSSDAEAKVEVRLGDCYPNHDSGVAFHAAQHNALENFVRVYITPDVWDEGMDPHDNTERQLAHLKRHIEIFVAASALYWKGAKRYATVDLQDIVTPPLYRAPKPSPKDGEEEALYDKIVDILKLMHKDEATQWTVVVMGGQHAPKNMNTLKVACEELGIIFKNRETRYDVM</sequence>
<reference evidence="3" key="3">
    <citation type="submission" date="2025-04" db="UniProtKB">
        <authorList>
            <consortium name="RefSeq"/>
        </authorList>
    </citation>
    <scope>IDENTIFICATION</scope>
    <source>
        <strain evidence="3">CBS 304.34</strain>
    </source>
</reference>
<protein>
    <submittedName>
        <fullName evidence="1 3">Uncharacterized protein</fullName>
    </submittedName>
</protein>
<dbReference type="Proteomes" id="UP000504636">
    <property type="component" value="Unplaced"/>
</dbReference>
<organism evidence="1">
    <name type="scientific">Mytilinidion resinicola</name>
    <dbReference type="NCBI Taxonomy" id="574789"/>
    <lineage>
        <taxon>Eukaryota</taxon>
        <taxon>Fungi</taxon>
        <taxon>Dikarya</taxon>
        <taxon>Ascomycota</taxon>
        <taxon>Pezizomycotina</taxon>
        <taxon>Dothideomycetes</taxon>
        <taxon>Pleosporomycetidae</taxon>
        <taxon>Mytilinidiales</taxon>
        <taxon>Mytilinidiaceae</taxon>
        <taxon>Mytilinidion</taxon>
    </lineage>
</organism>
<proteinExistence type="predicted"/>
<evidence type="ECO:0000313" key="1">
    <source>
        <dbReference type="EMBL" id="KAF2801507.1"/>
    </source>
</evidence>
<dbReference type="OrthoDB" id="3510794at2759"/>
<dbReference type="EMBL" id="MU003730">
    <property type="protein sequence ID" value="KAF2801507.1"/>
    <property type="molecule type" value="Genomic_DNA"/>
</dbReference>
<name>A0A6A6Y117_9PEZI</name>
<evidence type="ECO:0000313" key="2">
    <source>
        <dbReference type="Proteomes" id="UP000504636"/>
    </source>
</evidence>
<dbReference type="GeneID" id="54463488"/>
<gene>
    <name evidence="1 3" type="ORF">BDZ99DRAFT_483735</name>
</gene>
<dbReference type="RefSeq" id="XP_033568471.1">
    <property type="nucleotide sequence ID" value="XM_033722595.1"/>
</dbReference>
<reference evidence="3" key="2">
    <citation type="submission" date="2020-04" db="EMBL/GenBank/DDBJ databases">
        <authorList>
            <consortium name="NCBI Genome Project"/>
        </authorList>
    </citation>
    <scope>NUCLEOTIDE SEQUENCE</scope>
    <source>
        <strain evidence="3">CBS 304.34</strain>
    </source>
</reference>
<evidence type="ECO:0000313" key="3">
    <source>
        <dbReference type="RefSeq" id="XP_033568471.1"/>
    </source>
</evidence>
<accession>A0A6A6Y117</accession>
<keyword evidence="2" id="KW-1185">Reference proteome</keyword>